<organism evidence="2 3">
    <name type="scientific">Turneriella parva (strain ATCC BAA-1111 / DSM 21527 / NCTC 11395 / H)</name>
    <name type="common">Leptospira parva</name>
    <dbReference type="NCBI Taxonomy" id="869212"/>
    <lineage>
        <taxon>Bacteria</taxon>
        <taxon>Pseudomonadati</taxon>
        <taxon>Spirochaetota</taxon>
        <taxon>Spirochaetia</taxon>
        <taxon>Leptospirales</taxon>
        <taxon>Leptospiraceae</taxon>
        <taxon>Turneriella</taxon>
    </lineage>
</organism>
<dbReference type="Proteomes" id="UP000006048">
    <property type="component" value="Chromosome"/>
</dbReference>
<dbReference type="RefSeq" id="WP_014802544.1">
    <property type="nucleotide sequence ID" value="NC_018020.1"/>
</dbReference>
<dbReference type="PANTHER" id="PTHR15160:SF1">
    <property type="entry name" value="VON HIPPEL-LINDAU DISEASE TUMOR SUPPRESSOR"/>
    <property type="match status" value="1"/>
</dbReference>
<dbReference type="PROSITE" id="PS51658">
    <property type="entry name" value="BFN"/>
    <property type="match status" value="1"/>
</dbReference>
<reference evidence="2 3" key="1">
    <citation type="submission" date="2012-06" db="EMBL/GenBank/DDBJ databases">
        <title>The complete chromosome of genome of Turneriella parva DSM 21527.</title>
        <authorList>
            <consortium name="US DOE Joint Genome Institute (JGI-PGF)"/>
            <person name="Lucas S."/>
            <person name="Han J."/>
            <person name="Lapidus A."/>
            <person name="Bruce D."/>
            <person name="Goodwin L."/>
            <person name="Pitluck S."/>
            <person name="Peters L."/>
            <person name="Kyrpides N."/>
            <person name="Mavromatis K."/>
            <person name="Ivanova N."/>
            <person name="Mikhailova N."/>
            <person name="Chertkov O."/>
            <person name="Detter J.C."/>
            <person name="Tapia R."/>
            <person name="Han C."/>
            <person name="Land M."/>
            <person name="Hauser L."/>
            <person name="Markowitz V."/>
            <person name="Cheng J.-F."/>
            <person name="Hugenholtz P."/>
            <person name="Woyke T."/>
            <person name="Wu D."/>
            <person name="Gronow S."/>
            <person name="Wellnitz S."/>
            <person name="Brambilla E."/>
            <person name="Klenk H.-P."/>
            <person name="Eisen J.A."/>
        </authorList>
    </citation>
    <scope>NUCLEOTIDE SEQUENCE [LARGE SCALE GENOMIC DNA]</scope>
    <source>
        <strain evidence="3">ATCC BAA-1111 / DSM 21527 / NCTC 11395 / H</strain>
    </source>
</reference>
<evidence type="ECO:0000313" key="3">
    <source>
        <dbReference type="Proteomes" id="UP000006048"/>
    </source>
</evidence>
<dbReference type="GO" id="GO:0016567">
    <property type="term" value="P:protein ubiquitination"/>
    <property type="evidence" value="ECO:0007669"/>
    <property type="project" value="TreeGrafter"/>
</dbReference>
<keyword evidence="3" id="KW-1185">Reference proteome</keyword>
<dbReference type="GO" id="GO:0030891">
    <property type="term" value="C:VCB complex"/>
    <property type="evidence" value="ECO:0007669"/>
    <property type="project" value="TreeGrafter"/>
</dbReference>
<dbReference type="InterPro" id="IPR003729">
    <property type="entry name" value="Bi_nuclease_dom"/>
</dbReference>
<accession>I4B423</accession>
<dbReference type="KEGG" id="tpx:Turpa_1382"/>
<dbReference type="Pfam" id="PF02577">
    <property type="entry name" value="BFN_dom"/>
    <property type="match status" value="1"/>
</dbReference>
<dbReference type="STRING" id="869212.Turpa_1382"/>
<dbReference type="OrthoDB" id="9788698at2"/>
<dbReference type="GO" id="GO:0004518">
    <property type="term" value="F:nuclease activity"/>
    <property type="evidence" value="ECO:0007669"/>
    <property type="project" value="InterPro"/>
</dbReference>
<proteinExistence type="predicted"/>
<evidence type="ECO:0000259" key="1">
    <source>
        <dbReference type="PROSITE" id="PS51658"/>
    </source>
</evidence>
<gene>
    <name evidence="2" type="ordered locus">Turpa_1382</name>
</gene>
<dbReference type="InterPro" id="IPR036104">
    <property type="entry name" value="BFN_sf"/>
</dbReference>
<feature type="domain" description="BFN" evidence="1">
    <location>
        <begin position="1"/>
        <end position="133"/>
    </location>
</feature>
<sequence>MMPAAVREIAITPMGYAAVVTPEFKDKIIPIFIGPSEAYAISTVLQNDKLERPVGADLLRSVIEAAGGSLTKVFINDFHNGTFFARVYVTGSHFENNLLELDARPSDAIALAVRFKSPIYVAEHVYDRTAIDPTTLREADADALRTASEGSIDEFLTADDRDDFFEAILEEFGEKKKKSPKETKETTLEKVKFLSRSEVLQQMLKTALGRENYEEAARLRDELRTELSN</sequence>
<dbReference type="AlphaFoldDB" id="I4B423"/>
<dbReference type="HOGENOM" id="CLU_096111_1_0_12"/>
<name>I4B423_TURPD</name>
<dbReference type="PANTHER" id="PTHR15160">
    <property type="entry name" value="VON HIPPEL-LINDAU PROTEIN"/>
    <property type="match status" value="1"/>
</dbReference>
<dbReference type="Gene3D" id="3.10.690.10">
    <property type="entry name" value="Bifunctional nuclease domain"/>
    <property type="match status" value="1"/>
</dbReference>
<dbReference type="EMBL" id="CP002959">
    <property type="protein sequence ID" value="AFM12030.1"/>
    <property type="molecule type" value="Genomic_DNA"/>
</dbReference>
<evidence type="ECO:0000313" key="2">
    <source>
        <dbReference type="EMBL" id="AFM12030.1"/>
    </source>
</evidence>
<dbReference type="SUPFAM" id="SSF103256">
    <property type="entry name" value="Hypothetical protein TM0160"/>
    <property type="match status" value="1"/>
</dbReference>
<protein>
    <recommendedName>
        <fullName evidence="1">BFN domain-containing protein</fullName>
    </recommendedName>
</protein>